<dbReference type="Proteomes" id="UP000243006">
    <property type="component" value="Unassembled WGS sequence"/>
</dbReference>
<organism evidence="1 2">
    <name type="scientific">Trichinella nativa</name>
    <dbReference type="NCBI Taxonomy" id="6335"/>
    <lineage>
        <taxon>Eukaryota</taxon>
        <taxon>Metazoa</taxon>
        <taxon>Ecdysozoa</taxon>
        <taxon>Nematoda</taxon>
        <taxon>Enoplea</taxon>
        <taxon>Dorylaimia</taxon>
        <taxon>Trichinellida</taxon>
        <taxon>Trichinellidae</taxon>
        <taxon>Trichinella</taxon>
    </lineage>
</organism>
<evidence type="ECO:0000313" key="2">
    <source>
        <dbReference type="Proteomes" id="UP000243006"/>
    </source>
</evidence>
<feature type="non-terminal residue" evidence="1">
    <location>
        <position position="52"/>
    </location>
</feature>
<gene>
    <name evidence="1" type="ORF">D917_03689</name>
</gene>
<accession>A0A1Y3E770</accession>
<reference evidence="1 2" key="1">
    <citation type="submission" date="2015-04" db="EMBL/GenBank/DDBJ databases">
        <title>Draft genome of the roundworm Trichinella nativa.</title>
        <authorList>
            <person name="Mitreva M."/>
        </authorList>
    </citation>
    <scope>NUCLEOTIDE SEQUENCE [LARGE SCALE GENOMIC DNA]</scope>
    <source>
        <strain evidence="1 2">ISS45</strain>
    </source>
</reference>
<comment type="caution">
    <text evidence="1">The sequence shown here is derived from an EMBL/GenBank/DDBJ whole genome shotgun (WGS) entry which is preliminary data.</text>
</comment>
<name>A0A1Y3E770_9BILA</name>
<protein>
    <submittedName>
        <fullName evidence="1">Uncharacterized protein</fullName>
    </submittedName>
</protein>
<sequence>MSYENYNVETHIPKFSPNHWPAHRCVAALSLHLMGYTSEQVKSLSSRQFQSQ</sequence>
<evidence type="ECO:0000313" key="1">
    <source>
        <dbReference type="EMBL" id="OUC40952.1"/>
    </source>
</evidence>
<dbReference type="AlphaFoldDB" id="A0A1Y3E770"/>
<dbReference type="EMBL" id="LVZM01022082">
    <property type="protein sequence ID" value="OUC40952.1"/>
    <property type="molecule type" value="Genomic_DNA"/>
</dbReference>
<proteinExistence type="predicted"/>